<feature type="region of interest" description="Disordered" evidence="1">
    <location>
        <begin position="207"/>
        <end position="232"/>
    </location>
</feature>
<dbReference type="AlphaFoldDB" id="A0A0P7B0X4"/>
<evidence type="ECO:0000256" key="1">
    <source>
        <dbReference type="SAM" id="MobiDB-lite"/>
    </source>
</evidence>
<dbReference type="EMBL" id="LKCW01000286">
    <property type="protein sequence ID" value="KPM34952.1"/>
    <property type="molecule type" value="Genomic_DNA"/>
</dbReference>
<keyword evidence="3" id="KW-1185">Reference proteome</keyword>
<protein>
    <submittedName>
        <fullName evidence="2">Uncharacterized protein</fullName>
    </submittedName>
</protein>
<gene>
    <name evidence="2" type="ORF">AK830_g11617</name>
</gene>
<evidence type="ECO:0000313" key="3">
    <source>
        <dbReference type="Proteomes" id="UP000050424"/>
    </source>
</evidence>
<organism evidence="2 3">
    <name type="scientific">Neonectria ditissima</name>
    <dbReference type="NCBI Taxonomy" id="78410"/>
    <lineage>
        <taxon>Eukaryota</taxon>
        <taxon>Fungi</taxon>
        <taxon>Dikarya</taxon>
        <taxon>Ascomycota</taxon>
        <taxon>Pezizomycotina</taxon>
        <taxon>Sordariomycetes</taxon>
        <taxon>Hypocreomycetidae</taxon>
        <taxon>Hypocreales</taxon>
        <taxon>Nectriaceae</taxon>
        <taxon>Neonectria</taxon>
    </lineage>
</organism>
<sequence length="232" mass="26654">MLLSPMEIHEGAAQDLSQIFAFIDHLISERFQKRDSGKANVMDDIQEAEKGDIYHHALSRVTRNDLLRCTNGLCRSFVEVEMLLRGKYKIYGDEASSKAQEAYDKCISSRRLLLATQFPSPIFDAGPSVWAAWRQTQLLRLKPHDTGYWYWNELLSNFRTDVISVLRDDDGADPVYVSEVKKILTTIGAPVIDPYRNRLWNETGCQGNSDNNHFANKDRFNSVPKTPWNHME</sequence>
<name>A0A0P7B0X4_9HYPO</name>
<evidence type="ECO:0000313" key="2">
    <source>
        <dbReference type="EMBL" id="KPM34952.1"/>
    </source>
</evidence>
<comment type="caution">
    <text evidence="2">The sequence shown here is derived from an EMBL/GenBank/DDBJ whole genome shotgun (WGS) entry which is preliminary data.</text>
</comment>
<dbReference type="Proteomes" id="UP000050424">
    <property type="component" value="Unassembled WGS sequence"/>
</dbReference>
<reference evidence="2 3" key="1">
    <citation type="submission" date="2015-09" db="EMBL/GenBank/DDBJ databases">
        <title>Draft genome of a European isolate of the apple canker pathogen Neonectria ditissima.</title>
        <authorList>
            <person name="Gomez-Cortecero A."/>
            <person name="Harrison R.J."/>
            <person name="Armitage A.D."/>
        </authorList>
    </citation>
    <scope>NUCLEOTIDE SEQUENCE [LARGE SCALE GENOMIC DNA]</scope>
    <source>
        <strain evidence="2 3">R09/05</strain>
    </source>
</reference>
<accession>A0A0P7B0X4</accession>
<proteinExistence type="predicted"/>